<evidence type="ECO:0000256" key="2">
    <source>
        <dbReference type="ARBA" id="ARBA00022670"/>
    </source>
</evidence>
<evidence type="ECO:0000256" key="1">
    <source>
        <dbReference type="ARBA" id="ARBA00011079"/>
    </source>
</evidence>
<dbReference type="EMBL" id="CAADRA010006478">
    <property type="protein sequence ID" value="VFT95896.1"/>
    <property type="molecule type" value="Genomic_DNA"/>
</dbReference>
<dbReference type="Proteomes" id="UP000332933">
    <property type="component" value="Unassembled WGS sequence"/>
</dbReference>
<evidence type="ECO:0000313" key="7">
    <source>
        <dbReference type="EMBL" id="VFT95896.1"/>
    </source>
</evidence>
<dbReference type="GO" id="GO:0006508">
    <property type="term" value="P:proteolysis"/>
    <property type="evidence" value="ECO:0007669"/>
    <property type="project" value="UniProtKB-KW"/>
</dbReference>
<dbReference type="InterPro" id="IPR042269">
    <property type="entry name" value="Ser_carbopepase_S28_SKS"/>
</dbReference>
<evidence type="ECO:0000313" key="8">
    <source>
        <dbReference type="Proteomes" id="UP000332933"/>
    </source>
</evidence>
<dbReference type="SUPFAM" id="SSF53474">
    <property type="entry name" value="alpha/beta-Hydrolases"/>
    <property type="match status" value="1"/>
</dbReference>
<dbReference type="InterPro" id="IPR029058">
    <property type="entry name" value="AB_hydrolase_fold"/>
</dbReference>
<dbReference type="AlphaFoldDB" id="A0A485LBY2"/>
<name>A0A485LBY2_9STRA</name>
<dbReference type="PANTHER" id="PTHR11010">
    <property type="entry name" value="PROTEASE S28 PRO-X CARBOXYPEPTIDASE-RELATED"/>
    <property type="match status" value="1"/>
</dbReference>
<evidence type="ECO:0000313" key="6">
    <source>
        <dbReference type="EMBL" id="KAF0689382.1"/>
    </source>
</evidence>
<keyword evidence="2" id="KW-0645">Protease</keyword>
<accession>A0A485LBY2</accession>
<evidence type="ECO:0000256" key="5">
    <source>
        <dbReference type="ARBA" id="ARBA00023180"/>
    </source>
</evidence>
<dbReference type="Pfam" id="PF05577">
    <property type="entry name" value="Peptidase_S28"/>
    <property type="match status" value="1"/>
</dbReference>
<dbReference type="OrthoDB" id="2130629at2759"/>
<gene>
    <name evidence="7" type="primary">Aste57867_19174</name>
    <name evidence="6" type="ORF">As57867_019110</name>
    <name evidence="7" type="ORF">ASTE57867_19174</name>
</gene>
<keyword evidence="3" id="KW-0732">Signal</keyword>
<protein>
    <submittedName>
        <fullName evidence="7">Aste57867_19174 protein</fullName>
    </submittedName>
</protein>
<keyword evidence="4" id="KW-0378">Hydrolase</keyword>
<reference evidence="6" key="2">
    <citation type="submission" date="2019-06" db="EMBL/GenBank/DDBJ databases">
        <title>Genomics analysis of Aphanomyces spp. identifies a new class of oomycete effector associated with host adaptation.</title>
        <authorList>
            <person name="Gaulin E."/>
        </authorList>
    </citation>
    <scope>NUCLEOTIDE SEQUENCE</scope>
    <source>
        <strain evidence="6">CBS 578.67</strain>
    </source>
</reference>
<dbReference type="Gene3D" id="1.20.120.980">
    <property type="entry name" value="Serine carboxypeptidase S28, SKS domain"/>
    <property type="match status" value="1"/>
</dbReference>
<comment type="similarity">
    <text evidence="1">Belongs to the peptidase S28 family.</text>
</comment>
<evidence type="ECO:0000256" key="4">
    <source>
        <dbReference type="ARBA" id="ARBA00022801"/>
    </source>
</evidence>
<dbReference type="PANTHER" id="PTHR11010:SF38">
    <property type="entry name" value="LYSOSOMAL PRO-X CARBOXYPEPTIDASE"/>
    <property type="match status" value="1"/>
</dbReference>
<dbReference type="Gene3D" id="3.40.50.1820">
    <property type="entry name" value="alpha/beta hydrolase"/>
    <property type="match status" value="1"/>
</dbReference>
<keyword evidence="8" id="KW-1185">Reference proteome</keyword>
<keyword evidence="5" id="KW-0325">Glycoprotein</keyword>
<sequence length="512" mass="55715">MTRVEMVALGIGVISSALVGSMFLVGSSAPPAVVPTTDLAARPHLDFSGDLRKRCVESYFEQTLNHFEATHETYQQRYFVCEEFWRRADDKGTDGPIFFYVGNEADVELYLNHTGLMWENAHEFGALLVFAEHRYFGKSAPPDAATRLQHLSSEQALADYAVLLDHIKDTRAAAASPVVGFGGSYGGMLATWFRLKYPHVLDGAIAASAPVLSFLGEDPPANLTAFSQIVTYDATHAAGSAPNCAANVRRSWDVIVDAAATADGRAWLQAGLGLCDPFTSRDDAVGVRDWVKGAFDYLAMGNFPYPSSYIMNGASVLPAYPVRAACEPLAPSFASTKEGNFSLLRALGAGIGVYYNSTNDQVCYSRAAPSNASQVDADFWDYLFCSELYQPQDQGLGGDMFWPLAHNQTEDAARCLAKWNVTLRPHWAQTQYGGRKALREVSNLVFSNGNYDPWSGMGVLVDLAPTVVAVEVVGGAHHLDLMFSNPGDSKAVKKARAEEKKHIAKWIHDAAK</sequence>
<dbReference type="EMBL" id="VJMH01006457">
    <property type="protein sequence ID" value="KAF0689382.1"/>
    <property type="molecule type" value="Genomic_DNA"/>
</dbReference>
<reference evidence="7 8" key="1">
    <citation type="submission" date="2019-03" db="EMBL/GenBank/DDBJ databases">
        <authorList>
            <person name="Gaulin E."/>
            <person name="Dumas B."/>
        </authorList>
    </citation>
    <scope>NUCLEOTIDE SEQUENCE [LARGE SCALE GENOMIC DNA]</scope>
    <source>
        <strain evidence="7">CBS 568.67</strain>
    </source>
</reference>
<evidence type="ECO:0000256" key="3">
    <source>
        <dbReference type="ARBA" id="ARBA00022729"/>
    </source>
</evidence>
<organism evidence="7 8">
    <name type="scientific">Aphanomyces stellatus</name>
    <dbReference type="NCBI Taxonomy" id="120398"/>
    <lineage>
        <taxon>Eukaryota</taxon>
        <taxon>Sar</taxon>
        <taxon>Stramenopiles</taxon>
        <taxon>Oomycota</taxon>
        <taxon>Saprolegniomycetes</taxon>
        <taxon>Saprolegniales</taxon>
        <taxon>Verrucalvaceae</taxon>
        <taxon>Aphanomyces</taxon>
    </lineage>
</organism>
<dbReference type="GO" id="GO:0008239">
    <property type="term" value="F:dipeptidyl-peptidase activity"/>
    <property type="evidence" value="ECO:0007669"/>
    <property type="project" value="TreeGrafter"/>
</dbReference>
<proteinExistence type="inferred from homology"/>
<dbReference type="GO" id="GO:0070008">
    <property type="term" value="F:serine-type exopeptidase activity"/>
    <property type="evidence" value="ECO:0007669"/>
    <property type="project" value="InterPro"/>
</dbReference>
<dbReference type="InterPro" id="IPR008758">
    <property type="entry name" value="Peptidase_S28"/>
</dbReference>